<evidence type="ECO:0000256" key="10">
    <source>
        <dbReference type="SAM" id="MobiDB-lite"/>
    </source>
</evidence>
<evidence type="ECO:0000256" key="6">
    <source>
        <dbReference type="ARBA" id="ARBA00022989"/>
    </source>
</evidence>
<evidence type="ECO:0000256" key="7">
    <source>
        <dbReference type="ARBA" id="ARBA00023136"/>
    </source>
</evidence>
<proteinExistence type="inferred from homology"/>
<dbReference type="PANTHER" id="PTHR12428">
    <property type="entry name" value="OXA1"/>
    <property type="match status" value="1"/>
</dbReference>
<dbReference type="GeneID" id="82203026"/>
<dbReference type="GO" id="GO:0005886">
    <property type="term" value="C:plasma membrane"/>
    <property type="evidence" value="ECO:0007669"/>
    <property type="project" value="UniProtKB-SubCell"/>
</dbReference>
<organism evidence="14 15">
    <name type="scientific">Ileibacterium valens</name>
    <dbReference type="NCBI Taxonomy" id="1862668"/>
    <lineage>
        <taxon>Bacteria</taxon>
        <taxon>Bacillati</taxon>
        <taxon>Bacillota</taxon>
        <taxon>Erysipelotrichia</taxon>
        <taxon>Erysipelotrichales</taxon>
        <taxon>Erysipelotrichaceae</taxon>
        <taxon>Ileibacterium</taxon>
    </lineage>
</organism>
<feature type="transmembrane region" description="Helical" evidence="11">
    <location>
        <begin position="111"/>
        <end position="130"/>
    </location>
</feature>
<keyword evidence="7 11" id="KW-0472">Membrane</keyword>
<sequence length="354" mass="39875">MSKIRRHYKVLLLSLFVLLTCSACSNPRGTDGKTKVDQIIASEKIEIDKSQVNIEEVADPALKEELISDTSDVVTIEPTSWSSAWGNGWFDGLIVWPIAQLINVLASFTDAGWGIILTTLLIQLLIYVLTYKSQLSQQRMQELQPEMQRIQNKYAGKNDERSRMLMAQETQKLYTDNDIHPFGSILVMFIQLPVMMGMFYATMRAATTVYGSFMGMPLSETPLGAFANLDWGPIIIYALMIVMSIVSMQLPKWMGKMDKKKQEANQKKSKFKKKEEQSQGGMMANTMNMTMYMTTAMVAFMYISWPIAMSFYWLVSSAIRSGMSVLSHYVSNKKAAAQAANAAHDAGILKNRKK</sequence>
<dbReference type="Pfam" id="PF02096">
    <property type="entry name" value="60KD_IMP"/>
    <property type="match status" value="1"/>
</dbReference>
<keyword evidence="3" id="KW-1003">Cell membrane</keyword>
<evidence type="ECO:0000256" key="12">
    <source>
        <dbReference type="SAM" id="SignalP"/>
    </source>
</evidence>
<keyword evidence="6 11" id="KW-1133">Transmembrane helix</keyword>
<dbReference type="InterPro" id="IPR047196">
    <property type="entry name" value="YidC_ALB_C"/>
</dbReference>
<evidence type="ECO:0000256" key="11">
    <source>
        <dbReference type="SAM" id="Phobius"/>
    </source>
</evidence>
<comment type="similarity">
    <text evidence="9">Belongs to the OXA1/ALB3/YidC family.</text>
</comment>
<evidence type="ECO:0000256" key="9">
    <source>
        <dbReference type="RuleBase" id="RU003945"/>
    </source>
</evidence>
<dbReference type="PANTHER" id="PTHR12428:SF65">
    <property type="entry name" value="CYTOCHROME C OXIDASE ASSEMBLY PROTEIN COX18, MITOCHONDRIAL"/>
    <property type="match status" value="1"/>
</dbReference>
<keyword evidence="8" id="KW-0143">Chaperone</keyword>
<dbReference type="AlphaFoldDB" id="A0A1U7NFE3"/>
<gene>
    <name evidence="14" type="ORF">BO222_07490</name>
</gene>
<comment type="subcellular location">
    <subcellularLocation>
        <location evidence="1">Cell membrane</location>
        <topology evidence="1">Multi-pass membrane protein</topology>
    </subcellularLocation>
    <subcellularLocation>
        <location evidence="9">Membrane</location>
        <topology evidence="9">Multi-pass membrane protein</topology>
    </subcellularLocation>
</comment>
<keyword evidence="15" id="KW-1185">Reference proteome</keyword>
<evidence type="ECO:0000256" key="3">
    <source>
        <dbReference type="ARBA" id="ARBA00022475"/>
    </source>
</evidence>
<dbReference type="InterPro" id="IPR001708">
    <property type="entry name" value="YidC/ALB3/OXA1/COX18"/>
</dbReference>
<evidence type="ECO:0000313" key="14">
    <source>
        <dbReference type="EMBL" id="OLU38956.1"/>
    </source>
</evidence>
<dbReference type="InterPro" id="IPR028055">
    <property type="entry name" value="YidC/Oxa/ALB_C"/>
</dbReference>
<evidence type="ECO:0000256" key="4">
    <source>
        <dbReference type="ARBA" id="ARBA00022692"/>
    </source>
</evidence>
<reference evidence="14 15" key="1">
    <citation type="submission" date="2016-11" db="EMBL/GenBank/DDBJ databases">
        <title>Description of two novel members of the family Erysipelotrichaceae: Ileibacterium lipovorans gen. nov., sp. nov. and Dubosiella newyorkensis, gen. nov., sp. nov.</title>
        <authorList>
            <person name="Cox L.M."/>
            <person name="Sohn J."/>
            <person name="Tyrrell K.L."/>
            <person name="Citron D.M."/>
            <person name="Lawson P.A."/>
            <person name="Patel N.B."/>
            <person name="Iizumi T."/>
            <person name="Perez-Perez G.I."/>
            <person name="Goldstein E.J."/>
            <person name="Blaser M.J."/>
        </authorList>
    </citation>
    <scope>NUCLEOTIDE SEQUENCE [LARGE SCALE GENOMIC DNA]</scope>
    <source>
        <strain evidence="14 15">NYU-BL-A3</strain>
    </source>
</reference>
<evidence type="ECO:0000259" key="13">
    <source>
        <dbReference type="Pfam" id="PF02096"/>
    </source>
</evidence>
<evidence type="ECO:0000256" key="8">
    <source>
        <dbReference type="ARBA" id="ARBA00023186"/>
    </source>
</evidence>
<dbReference type="NCBIfam" id="TIGR03592">
    <property type="entry name" value="yidC_oxa1_cterm"/>
    <property type="match status" value="1"/>
</dbReference>
<evidence type="ECO:0000256" key="2">
    <source>
        <dbReference type="ARBA" id="ARBA00022448"/>
    </source>
</evidence>
<protein>
    <submittedName>
        <fullName evidence="14">Preprotein translocase YidC</fullName>
    </submittedName>
</protein>
<feature type="region of interest" description="Disordered" evidence="10">
    <location>
        <begin position="259"/>
        <end position="279"/>
    </location>
</feature>
<dbReference type="GO" id="GO:0015031">
    <property type="term" value="P:protein transport"/>
    <property type="evidence" value="ECO:0007669"/>
    <property type="project" value="UniProtKB-KW"/>
</dbReference>
<feature type="domain" description="Membrane insertase YidC/Oxa/ALB C-terminal" evidence="13">
    <location>
        <begin position="112"/>
        <end position="323"/>
    </location>
</feature>
<evidence type="ECO:0000256" key="5">
    <source>
        <dbReference type="ARBA" id="ARBA00022927"/>
    </source>
</evidence>
<comment type="caution">
    <text evidence="14">The sequence shown here is derived from an EMBL/GenBank/DDBJ whole genome shotgun (WGS) entry which is preliminary data.</text>
</comment>
<dbReference type="GO" id="GO:0032977">
    <property type="term" value="F:membrane insertase activity"/>
    <property type="evidence" value="ECO:0007669"/>
    <property type="project" value="InterPro"/>
</dbReference>
<evidence type="ECO:0000256" key="1">
    <source>
        <dbReference type="ARBA" id="ARBA00004651"/>
    </source>
</evidence>
<evidence type="ECO:0000313" key="15">
    <source>
        <dbReference type="Proteomes" id="UP000186341"/>
    </source>
</evidence>
<name>A0A1U7NFE3_9FIRM</name>
<feature type="signal peptide" evidence="12">
    <location>
        <begin position="1"/>
        <end position="25"/>
    </location>
</feature>
<dbReference type="OrthoDB" id="9780552at2"/>
<keyword evidence="12" id="KW-0732">Signal</keyword>
<keyword evidence="2" id="KW-0813">Transport</keyword>
<feature type="transmembrane region" description="Helical" evidence="11">
    <location>
        <begin position="231"/>
        <end position="251"/>
    </location>
</feature>
<feature type="transmembrane region" description="Helical" evidence="11">
    <location>
        <begin position="292"/>
        <end position="315"/>
    </location>
</feature>
<dbReference type="Proteomes" id="UP000186341">
    <property type="component" value="Unassembled WGS sequence"/>
</dbReference>
<feature type="transmembrane region" description="Helical" evidence="11">
    <location>
        <begin position="182"/>
        <end position="203"/>
    </location>
</feature>
<feature type="chain" id="PRO_5039507479" evidence="12">
    <location>
        <begin position="26"/>
        <end position="354"/>
    </location>
</feature>
<dbReference type="EMBL" id="MPJW01000144">
    <property type="protein sequence ID" value="OLU38956.1"/>
    <property type="molecule type" value="Genomic_DNA"/>
</dbReference>
<keyword evidence="4 9" id="KW-0812">Transmembrane</keyword>
<keyword evidence="5" id="KW-0653">Protein transport</keyword>
<accession>A0A1U7NFE3</accession>
<dbReference type="GO" id="GO:0051205">
    <property type="term" value="P:protein insertion into membrane"/>
    <property type="evidence" value="ECO:0007669"/>
    <property type="project" value="TreeGrafter"/>
</dbReference>
<dbReference type="CDD" id="cd20070">
    <property type="entry name" value="5TM_YidC_Alb3"/>
    <property type="match status" value="1"/>
</dbReference>
<dbReference type="RefSeq" id="WP_075819818.1">
    <property type="nucleotide sequence ID" value="NZ_CAPNHH010000021.1"/>
</dbReference>